<keyword evidence="4" id="KW-1185">Reference proteome</keyword>
<dbReference type="OrthoDB" id="43802at2759"/>
<keyword evidence="2" id="KW-0472">Membrane</keyword>
<feature type="transmembrane region" description="Helical" evidence="2">
    <location>
        <begin position="337"/>
        <end position="357"/>
    </location>
</feature>
<feature type="transmembrane region" description="Helical" evidence="2">
    <location>
        <begin position="260"/>
        <end position="280"/>
    </location>
</feature>
<sequence length="542" mass="60401">MNIARTNNCTTLPLNPKNDDDQCPIAETTANSASQPLHPARSCRQRQHPDNNYESTTSACHCHQSSRQKRKSYRGLGRIRFGKTYPCMVFLSVLIYWTFVSLVPIYNKFFFQKTLYPYPIATAGIQLGVVSLLLAVWNVFNHFFMGRHLRLQYQKYHQQYSVSSANNNDCVSSHDDDNKTSGDSCSCCYHPNSSPPSWIFGPHFWWKLRWCFPIGTLFGLKYAVTNLGLHLVPAPTHLLLQSTDLVWTVLSAWWINGESVALVEMICLSGCVGGSVVLGWQLNSESTMTAPLYAIAVNLISPILLGLCLATLRLACTELMRPDNRVGGTVSSVELTSIKLMVSSVVGLIMACLMEGGDETKKPWWGAFMDLTKSTQWGVMGGALLISVFQVNCTFLTFLTSAVALGLVGQVKIIPQWLLASISSSRNSNFQFHAMNLAGAALIMGSATVFALFNWVKSSTMVESNHDEPDEERGIDNDFVHEMEADISEGKPLLLFSDANDFGAAVVRKNYFTMEEKMEYQGSEEEDEATEHIALVTDHHYF</sequence>
<evidence type="ECO:0000256" key="1">
    <source>
        <dbReference type="SAM" id="MobiDB-lite"/>
    </source>
</evidence>
<feature type="region of interest" description="Disordered" evidence="1">
    <location>
        <begin position="31"/>
        <end position="57"/>
    </location>
</feature>
<feature type="transmembrane region" description="Helical" evidence="2">
    <location>
        <begin position="377"/>
        <end position="409"/>
    </location>
</feature>
<comment type="caution">
    <text evidence="3">The sequence shown here is derived from an EMBL/GenBank/DDBJ whole genome shotgun (WGS) entry which is preliminary data.</text>
</comment>
<reference evidence="3" key="2">
    <citation type="submission" date="2021-04" db="EMBL/GenBank/DDBJ databases">
        <authorList>
            <person name="Podell S."/>
        </authorList>
    </citation>
    <scope>NUCLEOTIDE SEQUENCE</scope>
    <source>
        <strain evidence="3">Hildebrandi</strain>
    </source>
</reference>
<keyword evidence="2" id="KW-1133">Transmembrane helix</keyword>
<keyword evidence="2" id="KW-0812">Transmembrane</keyword>
<feature type="transmembrane region" description="Helical" evidence="2">
    <location>
        <begin position="118"/>
        <end position="140"/>
    </location>
</feature>
<feature type="transmembrane region" description="Helical" evidence="2">
    <location>
        <begin position="84"/>
        <end position="106"/>
    </location>
</feature>
<dbReference type="Proteomes" id="UP000693970">
    <property type="component" value="Unassembled WGS sequence"/>
</dbReference>
<proteinExistence type="predicted"/>
<feature type="transmembrane region" description="Helical" evidence="2">
    <location>
        <begin position="430"/>
        <end position="456"/>
    </location>
</feature>
<organism evidence="3 4">
    <name type="scientific">Nitzschia inconspicua</name>
    <dbReference type="NCBI Taxonomy" id="303405"/>
    <lineage>
        <taxon>Eukaryota</taxon>
        <taxon>Sar</taxon>
        <taxon>Stramenopiles</taxon>
        <taxon>Ochrophyta</taxon>
        <taxon>Bacillariophyta</taxon>
        <taxon>Bacillariophyceae</taxon>
        <taxon>Bacillariophycidae</taxon>
        <taxon>Bacillariales</taxon>
        <taxon>Bacillariaceae</taxon>
        <taxon>Nitzschia</taxon>
    </lineage>
</organism>
<evidence type="ECO:0000313" key="3">
    <source>
        <dbReference type="EMBL" id="KAG7360494.1"/>
    </source>
</evidence>
<reference evidence="3" key="1">
    <citation type="journal article" date="2021" name="Sci. Rep.">
        <title>Diploid genomic architecture of Nitzschia inconspicua, an elite biomass production diatom.</title>
        <authorList>
            <person name="Oliver A."/>
            <person name="Podell S."/>
            <person name="Pinowska A."/>
            <person name="Traller J.C."/>
            <person name="Smith S.R."/>
            <person name="McClure R."/>
            <person name="Beliaev A."/>
            <person name="Bohutskyi P."/>
            <person name="Hill E.A."/>
            <person name="Rabines A."/>
            <person name="Zheng H."/>
            <person name="Allen L.Z."/>
            <person name="Kuo A."/>
            <person name="Grigoriev I.V."/>
            <person name="Allen A.E."/>
            <person name="Hazlebeck D."/>
            <person name="Allen E.E."/>
        </authorList>
    </citation>
    <scope>NUCLEOTIDE SEQUENCE</scope>
    <source>
        <strain evidence="3">Hildebrandi</strain>
    </source>
</reference>
<evidence type="ECO:0000313" key="4">
    <source>
        <dbReference type="Proteomes" id="UP000693970"/>
    </source>
</evidence>
<gene>
    <name evidence="3" type="ORF">IV203_035593</name>
</gene>
<evidence type="ECO:0000256" key="2">
    <source>
        <dbReference type="SAM" id="Phobius"/>
    </source>
</evidence>
<protein>
    <submittedName>
        <fullName evidence="3">Uncharacterized protein</fullName>
    </submittedName>
</protein>
<name>A0A9K3PXA7_9STRA</name>
<dbReference type="AlphaFoldDB" id="A0A9K3PXA7"/>
<dbReference type="EMBL" id="JAGRRH010000013">
    <property type="protein sequence ID" value="KAG7360494.1"/>
    <property type="molecule type" value="Genomic_DNA"/>
</dbReference>
<feature type="transmembrane region" description="Helical" evidence="2">
    <location>
        <begin position="292"/>
        <end position="316"/>
    </location>
</feature>
<accession>A0A9K3PXA7</accession>